<dbReference type="HOGENOM" id="CLU_1021698_0_0_11"/>
<dbReference type="OrthoDB" id="3290673at2"/>
<dbReference type="AlphaFoldDB" id="I0H8I8"/>
<dbReference type="Pfam" id="PF14062">
    <property type="entry name" value="DUF4253"/>
    <property type="match status" value="1"/>
</dbReference>
<evidence type="ECO:0000313" key="3">
    <source>
        <dbReference type="Proteomes" id="UP000007882"/>
    </source>
</evidence>
<gene>
    <name evidence="2" type="ordered locus">AMIS_41050</name>
</gene>
<reference evidence="2 3" key="1">
    <citation type="submission" date="2012-02" db="EMBL/GenBank/DDBJ databases">
        <title>Complete genome sequence of Actinoplanes missouriensis 431 (= NBRC 102363).</title>
        <authorList>
            <person name="Ohnishi Y."/>
            <person name="Ishikawa J."/>
            <person name="Sekine M."/>
            <person name="Hosoyama A."/>
            <person name="Harada T."/>
            <person name="Narita H."/>
            <person name="Hata T."/>
            <person name="Konno Y."/>
            <person name="Tutikane K."/>
            <person name="Fujita N."/>
            <person name="Horinouchi S."/>
            <person name="Hayakawa M."/>
        </authorList>
    </citation>
    <scope>NUCLEOTIDE SEQUENCE [LARGE SCALE GENOMIC DNA]</scope>
    <source>
        <strain evidence="3">ATCC 14538 / DSM 43046 / CBS 188.64 / JCM 3121 / NBRC 102363 / NCIMB 12654 / NRRL B-3342 / UNCC 431</strain>
    </source>
</reference>
<feature type="domain" description="DUF4253" evidence="1">
    <location>
        <begin position="171"/>
        <end position="269"/>
    </location>
</feature>
<sequence length="272" mass="29826">MKDPHEFMAAFRGTALDGHMVEEGPAGIFVVEGLDSTALLPLWHAARAAVPVTGRWPVITGLEDTVDLDREPAPEECAAFAAAAQTLDPWAVFSERPDFEAWQVSSYLDACLGPDAGRRDDPRLGGITRRGLDRWVYDQMLADPVLAGRGIARGAMLTSTRGWHAETDAQLVLLPTPAQWLTPLWLSYYGAGRDRESLGAAILEWEQRWGAQLVASWGTMLQFLASRPPSDSEDAWGLAGQLMAVGGSLQHEQWELALALPRGEAWFLHCRP</sequence>
<protein>
    <recommendedName>
        <fullName evidence="1">DUF4253 domain-containing protein</fullName>
    </recommendedName>
</protein>
<dbReference type="KEGG" id="ams:AMIS_41050"/>
<evidence type="ECO:0000313" key="2">
    <source>
        <dbReference type="EMBL" id="BAL89325.1"/>
    </source>
</evidence>
<dbReference type="eggNOG" id="ENOG5031J89">
    <property type="taxonomic scope" value="Bacteria"/>
</dbReference>
<organism evidence="2 3">
    <name type="scientific">Actinoplanes missouriensis (strain ATCC 14538 / DSM 43046 / CBS 188.64 / JCM 3121 / NBRC 102363 / NCIMB 12654 / NRRL B-3342 / UNCC 431)</name>
    <dbReference type="NCBI Taxonomy" id="512565"/>
    <lineage>
        <taxon>Bacteria</taxon>
        <taxon>Bacillati</taxon>
        <taxon>Actinomycetota</taxon>
        <taxon>Actinomycetes</taxon>
        <taxon>Micromonosporales</taxon>
        <taxon>Micromonosporaceae</taxon>
        <taxon>Actinoplanes</taxon>
    </lineage>
</organism>
<dbReference type="PATRIC" id="fig|512565.3.peg.4088"/>
<dbReference type="InterPro" id="IPR025349">
    <property type="entry name" value="DUF4253"/>
</dbReference>
<dbReference type="RefSeq" id="WP_014444219.1">
    <property type="nucleotide sequence ID" value="NC_017093.1"/>
</dbReference>
<proteinExistence type="predicted"/>
<dbReference type="Proteomes" id="UP000007882">
    <property type="component" value="Chromosome"/>
</dbReference>
<evidence type="ECO:0000259" key="1">
    <source>
        <dbReference type="Pfam" id="PF14062"/>
    </source>
</evidence>
<name>I0H8I8_ACTM4</name>
<accession>I0H8I8</accession>
<keyword evidence="3" id="KW-1185">Reference proteome</keyword>
<dbReference type="EMBL" id="AP012319">
    <property type="protein sequence ID" value="BAL89325.1"/>
    <property type="molecule type" value="Genomic_DNA"/>
</dbReference>